<reference evidence="3" key="1">
    <citation type="journal article" date="2019" name="Int. J. Syst. Evol. Microbiol.">
        <title>The Global Catalogue of Microorganisms (GCM) 10K type strain sequencing project: providing services to taxonomists for standard genome sequencing and annotation.</title>
        <authorList>
            <consortium name="The Broad Institute Genomics Platform"/>
            <consortium name="The Broad Institute Genome Sequencing Center for Infectious Disease"/>
            <person name="Wu L."/>
            <person name="Ma J."/>
        </authorList>
    </citation>
    <scope>NUCLEOTIDE SEQUENCE [LARGE SCALE GENOMIC DNA]</scope>
    <source>
        <strain evidence="3">CCM 8903</strain>
    </source>
</reference>
<protein>
    <submittedName>
        <fullName evidence="2">Uncharacterized protein</fullName>
    </submittedName>
</protein>
<proteinExistence type="predicted"/>
<evidence type="ECO:0000313" key="2">
    <source>
        <dbReference type="EMBL" id="MFD1484527.1"/>
    </source>
</evidence>
<keyword evidence="1" id="KW-1133">Transmembrane helix</keyword>
<sequence>MAIKNRNNRKYIAYCIIFLLVLVGAVWYKTIGTDTAHAVEGKIFICKIGDKGNAKDTGYFVFGGKKNGYGSLFVGTNSRAHIDQLNASGELSNMLSSQSDNYTRFWDTENDGVNIKWVNGLSTDAYPDNVIFHDASMDVQKVSGVFSKKISGILHDTTFDFPPESVTITLTQYATIKN</sequence>
<gene>
    <name evidence="2" type="ORF">ACFQ5J_04680</name>
</gene>
<keyword evidence="1" id="KW-0472">Membrane</keyword>
<keyword evidence="1" id="KW-0812">Transmembrane</keyword>
<accession>A0ABW4E578</accession>
<feature type="transmembrane region" description="Helical" evidence="1">
    <location>
        <begin position="12"/>
        <end position="28"/>
    </location>
</feature>
<dbReference type="Proteomes" id="UP001597252">
    <property type="component" value="Unassembled WGS sequence"/>
</dbReference>
<name>A0ABW4E578_9LACO</name>
<dbReference type="EMBL" id="JBHTON010000011">
    <property type="protein sequence ID" value="MFD1484527.1"/>
    <property type="molecule type" value="Genomic_DNA"/>
</dbReference>
<comment type="caution">
    <text evidence="2">The sequence shown here is derived from an EMBL/GenBank/DDBJ whole genome shotgun (WGS) entry which is preliminary data.</text>
</comment>
<organism evidence="2 3">
    <name type="scientific">Lacticaseibacillus baoqingensis</name>
    <dbReference type="NCBI Taxonomy" id="2486013"/>
    <lineage>
        <taxon>Bacteria</taxon>
        <taxon>Bacillati</taxon>
        <taxon>Bacillota</taxon>
        <taxon>Bacilli</taxon>
        <taxon>Lactobacillales</taxon>
        <taxon>Lactobacillaceae</taxon>
        <taxon>Lacticaseibacillus</taxon>
    </lineage>
</organism>
<evidence type="ECO:0000313" key="3">
    <source>
        <dbReference type="Proteomes" id="UP001597252"/>
    </source>
</evidence>
<evidence type="ECO:0000256" key="1">
    <source>
        <dbReference type="SAM" id="Phobius"/>
    </source>
</evidence>
<keyword evidence="3" id="KW-1185">Reference proteome</keyword>